<dbReference type="AlphaFoldDB" id="S3CV14"/>
<feature type="repeat" description="Solcar" evidence="10">
    <location>
        <begin position="144"/>
        <end position="238"/>
    </location>
</feature>
<keyword evidence="15" id="KW-1185">Reference proteome</keyword>
<comment type="subcellular location">
    <subcellularLocation>
        <location evidence="1">Mitochondrion membrane</location>
        <topology evidence="1">Multi-pass membrane protein</topology>
    </subcellularLocation>
</comment>
<evidence type="ECO:0000256" key="8">
    <source>
        <dbReference type="ARBA" id="ARBA00023128"/>
    </source>
</evidence>
<evidence type="ECO:0000256" key="13">
    <source>
        <dbReference type="SAM" id="MobiDB-lite"/>
    </source>
</evidence>
<evidence type="ECO:0000313" key="15">
    <source>
        <dbReference type="Proteomes" id="UP000016923"/>
    </source>
</evidence>
<evidence type="ECO:0000256" key="6">
    <source>
        <dbReference type="ARBA" id="ARBA00022792"/>
    </source>
</evidence>
<dbReference type="STRING" id="1262450.S3CV14"/>
<dbReference type="PANTHER" id="PTHR45624:SF26">
    <property type="entry name" value="CARRIER PROTEIN, PUTATIVE (AFU_ORTHOLOGUE AFUA_1G07710)-RELATED"/>
    <property type="match status" value="1"/>
</dbReference>
<evidence type="ECO:0000256" key="10">
    <source>
        <dbReference type="PROSITE-ProRule" id="PRU00282"/>
    </source>
</evidence>
<dbReference type="PANTHER" id="PTHR45624">
    <property type="entry name" value="MITOCHONDRIAL BASIC AMINO ACIDS TRANSPORTER-RELATED"/>
    <property type="match status" value="1"/>
</dbReference>
<dbReference type="InterPro" id="IPR050567">
    <property type="entry name" value="Mitochondrial_Carrier"/>
</dbReference>
<feature type="region of interest" description="Disordered" evidence="13">
    <location>
        <begin position="307"/>
        <end position="337"/>
    </location>
</feature>
<comment type="similarity">
    <text evidence="2 11">Belongs to the mitochondrial carrier (TC 2.A.29) family.</text>
</comment>
<dbReference type="PROSITE" id="PS50920">
    <property type="entry name" value="SOLCAR"/>
    <property type="match status" value="1"/>
</dbReference>
<dbReference type="Gene3D" id="1.50.40.10">
    <property type="entry name" value="Mitochondrial carrier domain"/>
    <property type="match status" value="1"/>
</dbReference>
<gene>
    <name evidence="14" type="ORF">F503_05663</name>
</gene>
<evidence type="ECO:0000256" key="7">
    <source>
        <dbReference type="ARBA" id="ARBA00022989"/>
    </source>
</evidence>
<dbReference type="GO" id="GO:0022857">
    <property type="term" value="F:transmembrane transporter activity"/>
    <property type="evidence" value="ECO:0007669"/>
    <property type="project" value="TreeGrafter"/>
</dbReference>
<keyword evidence="8" id="KW-0496">Mitochondrion</keyword>
<evidence type="ECO:0000256" key="4">
    <source>
        <dbReference type="ARBA" id="ARBA00022692"/>
    </source>
</evidence>
<evidence type="ECO:0000256" key="1">
    <source>
        <dbReference type="ARBA" id="ARBA00004225"/>
    </source>
</evidence>
<evidence type="ECO:0000256" key="3">
    <source>
        <dbReference type="ARBA" id="ARBA00022448"/>
    </source>
</evidence>
<dbReference type="InterPro" id="IPR023395">
    <property type="entry name" value="MCP_dom_sf"/>
</dbReference>
<name>S3CV14_OPHP1</name>
<keyword evidence="12" id="KW-0175">Coiled coil</keyword>
<keyword evidence="6" id="KW-0999">Mitochondrion inner membrane</keyword>
<dbReference type="HOGENOM" id="CLU_034486_0_0_1"/>
<dbReference type="SUPFAM" id="SSF103506">
    <property type="entry name" value="Mitochondrial carrier"/>
    <property type="match status" value="1"/>
</dbReference>
<dbReference type="VEuPathDB" id="FungiDB:F503_05663"/>
<organism evidence="14 15">
    <name type="scientific">Ophiostoma piceae (strain UAMH 11346)</name>
    <name type="common">Sap stain fungus</name>
    <dbReference type="NCBI Taxonomy" id="1262450"/>
    <lineage>
        <taxon>Eukaryota</taxon>
        <taxon>Fungi</taxon>
        <taxon>Dikarya</taxon>
        <taxon>Ascomycota</taxon>
        <taxon>Pezizomycotina</taxon>
        <taxon>Sordariomycetes</taxon>
        <taxon>Sordariomycetidae</taxon>
        <taxon>Ophiostomatales</taxon>
        <taxon>Ophiostomataceae</taxon>
        <taxon>Ophiostoma</taxon>
    </lineage>
</organism>
<dbReference type="Proteomes" id="UP000016923">
    <property type="component" value="Unassembled WGS sequence"/>
</dbReference>
<accession>S3CV14</accession>
<dbReference type="OMA" id="SWRMTTP"/>
<dbReference type="GO" id="GO:0031966">
    <property type="term" value="C:mitochondrial membrane"/>
    <property type="evidence" value="ECO:0007669"/>
    <property type="project" value="UniProtKB-SubCell"/>
</dbReference>
<sequence length="503" mass="55486">MAAAYGVPVIPDKDRRTNAATAASAAGVRAISAQALQFYFRAPVKAFFRTRVDYLAYARGPDGGINAGPVSSSQHFRNWLSRTTPGVLTLAVKRHGWSVVPDQVLPPLLANAGVAAVLYTSYLQILGYLHPESSQARRRVYPPPAPTETFVAGFLAGSLQSLVAAPLDAIQARYDHRAIGMGGGAPGNGSPQSMWSFSAAKLREIGLRGIFAGWSLSFVKDSFGNAIFFSVFEYVKAQGYYRYVAYYYGAMDGSMILAQQMRQQTAAQRQKQRQELMEGKVNCAEAELEAKIDSKIDETKRLRKQLEKPEHHHHLHHHHDGRDSFSKPPVPRATSDGSAPVVIRPHYALEPAFLLLAGVSASFCQQVLLHPLTHFQVVHWDLLEDLDAAAKADREAAAARAGSNGTASLRSQGVRSLFRSPRFHFMQTYYHAYLRTWATCAGLAASEGRSRVSWLYRGFWWNAVRQVPSTSAGLIIFELLRRKYGMAGEGVRISQDGYDILLT</sequence>
<keyword evidence="3 11" id="KW-0813">Transport</keyword>
<keyword evidence="9 10" id="KW-0472">Membrane</keyword>
<protein>
    <submittedName>
        <fullName evidence="14">Mitochondrial carrier protein</fullName>
    </submittedName>
</protein>
<dbReference type="OrthoDB" id="3364892at2759"/>
<dbReference type="Pfam" id="PF00153">
    <property type="entry name" value="Mito_carr"/>
    <property type="match status" value="1"/>
</dbReference>
<evidence type="ECO:0000256" key="11">
    <source>
        <dbReference type="RuleBase" id="RU000488"/>
    </source>
</evidence>
<evidence type="ECO:0000256" key="12">
    <source>
        <dbReference type="SAM" id="Coils"/>
    </source>
</evidence>
<evidence type="ECO:0000256" key="9">
    <source>
        <dbReference type="ARBA" id="ARBA00023136"/>
    </source>
</evidence>
<dbReference type="eggNOG" id="ENOG502QWM5">
    <property type="taxonomic scope" value="Eukaryota"/>
</dbReference>
<keyword evidence="5" id="KW-0677">Repeat</keyword>
<evidence type="ECO:0000256" key="5">
    <source>
        <dbReference type="ARBA" id="ARBA00022737"/>
    </source>
</evidence>
<feature type="coiled-coil region" evidence="12">
    <location>
        <begin position="267"/>
        <end position="305"/>
    </location>
</feature>
<dbReference type="EMBL" id="KE148146">
    <property type="protein sequence ID" value="EPE10568.1"/>
    <property type="molecule type" value="Genomic_DNA"/>
</dbReference>
<proteinExistence type="inferred from homology"/>
<keyword evidence="7" id="KW-1133">Transmembrane helix</keyword>
<reference evidence="14 15" key="1">
    <citation type="journal article" date="2013" name="BMC Genomics">
        <title>The genome and transcriptome of the pine saprophyte Ophiostoma piceae, and a comparison with the bark beetle-associated pine pathogen Grosmannia clavigera.</title>
        <authorList>
            <person name="Haridas S."/>
            <person name="Wang Y."/>
            <person name="Lim L."/>
            <person name="Massoumi Alamouti S."/>
            <person name="Jackman S."/>
            <person name="Docking R."/>
            <person name="Robertson G."/>
            <person name="Birol I."/>
            <person name="Bohlmann J."/>
            <person name="Breuil C."/>
        </authorList>
    </citation>
    <scope>NUCLEOTIDE SEQUENCE [LARGE SCALE GENOMIC DNA]</scope>
    <source>
        <strain evidence="14 15">UAMH 11346</strain>
    </source>
</reference>
<evidence type="ECO:0000256" key="2">
    <source>
        <dbReference type="ARBA" id="ARBA00006375"/>
    </source>
</evidence>
<evidence type="ECO:0000313" key="14">
    <source>
        <dbReference type="EMBL" id="EPE10568.1"/>
    </source>
</evidence>
<dbReference type="InterPro" id="IPR018108">
    <property type="entry name" value="MCP_transmembrane"/>
</dbReference>
<keyword evidence="4 10" id="KW-0812">Transmembrane</keyword>